<dbReference type="Proteomes" id="UP000179935">
    <property type="component" value="Unassembled WGS sequence"/>
</dbReference>
<sequence>MTFEPVDLNLTDPTKGYLNFVLYTEARLGIAATSLNADLSIEAPQTQTPHFQEWLSRLVRCEPNAMHCTLVEQTKIPALFHPCVTEDKNSPSAISGSGCVCRQTFYDPEFGLPVVAEHFKHVGEGGTDQWTYQTYAPLDLRPDDTFSRFITGRGLFWARTEKGLLSILPQREALGYNIGYSGGGPHALAAYLTQVADTDGQNTAAGPRYEKAHPAIVAWTQSSAADRGTNELTLSDLKAMLQS</sequence>
<evidence type="ECO:0000313" key="2">
    <source>
        <dbReference type="Proteomes" id="UP000179935"/>
    </source>
</evidence>
<organism evidence="1 2">
    <name type="scientific">Streptomyces colonosanans</name>
    <dbReference type="NCBI Taxonomy" id="1428652"/>
    <lineage>
        <taxon>Bacteria</taxon>
        <taxon>Bacillati</taxon>
        <taxon>Actinomycetota</taxon>
        <taxon>Actinomycetes</taxon>
        <taxon>Kitasatosporales</taxon>
        <taxon>Streptomycetaceae</taxon>
        <taxon>Streptomyces</taxon>
    </lineage>
</organism>
<dbReference type="EMBL" id="MLYP01000023">
    <property type="protein sequence ID" value="OIJ95443.1"/>
    <property type="molecule type" value="Genomic_DNA"/>
</dbReference>
<evidence type="ECO:0000313" key="1">
    <source>
        <dbReference type="EMBL" id="OIJ95443.1"/>
    </source>
</evidence>
<name>A0A1S2PNZ0_9ACTN</name>
<dbReference type="AlphaFoldDB" id="A0A1S2PNZ0"/>
<protein>
    <submittedName>
        <fullName evidence="1">Uncharacterized protein</fullName>
    </submittedName>
</protein>
<comment type="caution">
    <text evidence="1">The sequence shown here is derived from an EMBL/GenBank/DDBJ whole genome shotgun (WGS) entry which is preliminary data.</text>
</comment>
<dbReference type="OrthoDB" id="3394759at2"/>
<proteinExistence type="predicted"/>
<reference evidence="1 2" key="1">
    <citation type="submission" date="2016-10" db="EMBL/GenBank/DDBJ databases">
        <title>Genome sequence of Streptomyces sp. MUSC 93.</title>
        <authorList>
            <person name="Lee L.-H."/>
            <person name="Ser H.-L."/>
            <person name="Law J.W.-F."/>
        </authorList>
    </citation>
    <scope>NUCLEOTIDE SEQUENCE [LARGE SCALE GENOMIC DNA]</scope>
    <source>
        <strain evidence="1 2">MUSC 93</strain>
    </source>
</reference>
<accession>A0A1S2PNZ0</accession>
<gene>
    <name evidence="1" type="ORF">BIV24_09190</name>
</gene>
<keyword evidence="2" id="KW-1185">Reference proteome</keyword>
<dbReference type="RefSeq" id="WP_071365711.1">
    <property type="nucleotide sequence ID" value="NZ_MLYP01000023.1"/>
</dbReference>